<comment type="caution">
    <text evidence="1">The sequence shown here is derived from an EMBL/GenBank/DDBJ whole genome shotgun (WGS) entry which is preliminary data.</text>
</comment>
<keyword evidence="2" id="KW-1185">Reference proteome</keyword>
<dbReference type="EMBL" id="JBFYGN010000004">
    <property type="protein sequence ID" value="MEX8192176.1"/>
    <property type="molecule type" value="Genomic_DNA"/>
</dbReference>
<name>A0ABV3ZSB8_9BURK</name>
<reference evidence="1 2" key="1">
    <citation type="journal article" date="2013" name="Int. J. Syst. Evol. Microbiol.">
        <title>Comamonas guangdongensis sp. nov., isolated from subterranean forest sediment, and emended description of the genus Comamonas.</title>
        <authorList>
            <person name="Zhang J."/>
            <person name="Wang Y."/>
            <person name="Zhou S."/>
            <person name="Wu C."/>
            <person name="He J."/>
            <person name="Li F."/>
        </authorList>
    </citation>
    <scope>NUCLEOTIDE SEQUENCE [LARGE SCALE GENOMIC DNA]</scope>
    <source>
        <strain evidence="1 2">CCTCC AB2011133</strain>
    </source>
</reference>
<evidence type="ECO:0000313" key="2">
    <source>
        <dbReference type="Proteomes" id="UP001561046"/>
    </source>
</evidence>
<evidence type="ECO:0000313" key="1">
    <source>
        <dbReference type="EMBL" id="MEX8192176.1"/>
    </source>
</evidence>
<proteinExistence type="predicted"/>
<gene>
    <name evidence="1" type="ORF">AB6724_04890</name>
</gene>
<accession>A0ABV3ZSB8</accession>
<organism evidence="1 2">
    <name type="scientific">Comamonas guangdongensis</name>
    <dbReference type="NCBI Taxonomy" id="510515"/>
    <lineage>
        <taxon>Bacteria</taxon>
        <taxon>Pseudomonadati</taxon>
        <taxon>Pseudomonadota</taxon>
        <taxon>Betaproteobacteria</taxon>
        <taxon>Burkholderiales</taxon>
        <taxon>Comamonadaceae</taxon>
        <taxon>Comamonas</taxon>
    </lineage>
</organism>
<evidence type="ECO:0008006" key="3">
    <source>
        <dbReference type="Google" id="ProtNLM"/>
    </source>
</evidence>
<sequence>MLATIAAPYARAQAVAGWEPVCSASGPVHWVPGPAGDEVLPALHAIDCALCLPALAPPPAAQLMARPVRVAFAAPIWHAGCLPRFAGLLPPARAPPL</sequence>
<protein>
    <recommendedName>
        <fullName evidence="3">DUF2946 domain-containing protein</fullName>
    </recommendedName>
</protein>
<dbReference type="RefSeq" id="WP_369337394.1">
    <property type="nucleotide sequence ID" value="NZ_JBFYGN010000004.1"/>
</dbReference>
<dbReference type="Proteomes" id="UP001561046">
    <property type="component" value="Unassembled WGS sequence"/>
</dbReference>